<organism evidence="2 5">
    <name type="scientific">Adineta ricciae</name>
    <name type="common">Rotifer</name>
    <dbReference type="NCBI Taxonomy" id="249248"/>
    <lineage>
        <taxon>Eukaryota</taxon>
        <taxon>Metazoa</taxon>
        <taxon>Spiralia</taxon>
        <taxon>Gnathifera</taxon>
        <taxon>Rotifera</taxon>
        <taxon>Eurotatoria</taxon>
        <taxon>Bdelloidea</taxon>
        <taxon>Adinetida</taxon>
        <taxon>Adinetidae</taxon>
        <taxon>Adineta</taxon>
    </lineage>
</organism>
<dbReference type="AlphaFoldDB" id="A0A813VY34"/>
<sequence>MANECSQSNHVFEYESKPIVTIHTIDRWSIRESLEPFEQNEKKSKRKQRTVHEKPDIHQWNVDDVCLFFISVLGTTCYTLLIKEHLIDGTALLLLEDKHLMNVFHMSHDERVKLLRKIKKLKIDHPLT</sequence>
<keyword evidence="4" id="KW-1185">Reference proteome</keyword>
<gene>
    <name evidence="2" type="ORF">EDS130_LOCUS6989</name>
    <name evidence="3" type="ORF">XAT740_LOCUS42533</name>
</gene>
<dbReference type="Proteomes" id="UP000663828">
    <property type="component" value="Unassembled WGS sequence"/>
</dbReference>
<dbReference type="Proteomes" id="UP000663852">
    <property type="component" value="Unassembled WGS sequence"/>
</dbReference>
<dbReference type="EMBL" id="CAJNOR010005115">
    <property type="protein sequence ID" value="CAF1546135.1"/>
    <property type="molecule type" value="Genomic_DNA"/>
</dbReference>
<dbReference type="SUPFAM" id="SSF47769">
    <property type="entry name" value="SAM/Pointed domain"/>
    <property type="match status" value="1"/>
</dbReference>
<protein>
    <recommendedName>
        <fullName evidence="1">SAM domain-containing protein</fullName>
    </recommendedName>
</protein>
<name>A0A813VY34_ADIRI</name>
<proteinExistence type="predicted"/>
<comment type="caution">
    <text evidence="2">The sequence shown here is derived from an EMBL/GenBank/DDBJ whole genome shotgun (WGS) entry which is preliminary data.</text>
</comment>
<accession>A0A813VY34</accession>
<dbReference type="InterPro" id="IPR001660">
    <property type="entry name" value="SAM"/>
</dbReference>
<evidence type="ECO:0000313" key="2">
    <source>
        <dbReference type="EMBL" id="CAF0844348.1"/>
    </source>
</evidence>
<feature type="domain" description="SAM" evidence="1">
    <location>
        <begin position="60"/>
        <end position="124"/>
    </location>
</feature>
<dbReference type="InterPro" id="IPR013761">
    <property type="entry name" value="SAM/pointed_sf"/>
</dbReference>
<evidence type="ECO:0000313" key="3">
    <source>
        <dbReference type="EMBL" id="CAF1546135.1"/>
    </source>
</evidence>
<evidence type="ECO:0000313" key="5">
    <source>
        <dbReference type="Proteomes" id="UP000663852"/>
    </source>
</evidence>
<dbReference type="Gene3D" id="1.10.150.50">
    <property type="entry name" value="Transcription Factor, Ets-1"/>
    <property type="match status" value="1"/>
</dbReference>
<evidence type="ECO:0000313" key="4">
    <source>
        <dbReference type="Proteomes" id="UP000663828"/>
    </source>
</evidence>
<dbReference type="Pfam" id="PF07647">
    <property type="entry name" value="SAM_2"/>
    <property type="match status" value="1"/>
</dbReference>
<dbReference type="EMBL" id="CAJNOJ010000021">
    <property type="protein sequence ID" value="CAF0844348.1"/>
    <property type="molecule type" value="Genomic_DNA"/>
</dbReference>
<evidence type="ECO:0000259" key="1">
    <source>
        <dbReference type="PROSITE" id="PS50105"/>
    </source>
</evidence>
<reference evidence="2" key="1">
    <citation type="submission" date="2021-02" db="EMBL/GenBank/DDBJ databases">
        <authorList>
            <person name="Nowell W R."/>
        </authorList>
    </citation>
    <scope>NUCLEOTIDE SEQUENCE</scope>
</reference>
<dbReference type="OrthoDB" id="2390104at2759"/>
<dbReference type="PROSITE" id="PS50105">
    <property type="entry name" value="SAM_DOMAIN"/>
    <property type="match status" value="1"/>
</dbReference>